<dbReference type="EMBL" id="CAJVPU010001732">
    <property type="protein sequence ID" value="CAG8487278.1"/>
    <property type="molecule type" value="Genomic_DNA"/>
</dbReference>
<evidence type="ECO:0000313" key="2">
    <source>
        <dbReference type="Proteomes" id="UP000789702"/>
    </source>
</evidence>
<accession>A0ACA9KS50</accession>
<protein>
    <submittedName>
        <fullName evidence="1">10561_t:CDS:1</fullName>
    </submittedName>
</protein>
<keyword evidence="2" id="KW-1185">Reference proteome</keyword>
<gene>
    <name evidence="1" type="ORF">DHETER_LOCUS2400</name>
</gene>
<reference evidence="1" key="1">
    <citation type="submission" date="2021-06" db="EMBL/GenBank/DDBJ databases">
        <authorList>
            <person name="Kallberg Y."/>
            <person name="Tangrot J."/>
            <person name="Rosling A."/>
        </authorList>
    </citation>
    <scope>NUCLEOTIDE SEQUENCE</scope>
    <source>
        <strain evidence="1">IL203A</strain>
    </source>
</reference>
<evidence type="ECO:0000313" key="1">
    <source>
        <dbReference type="EMBL" id="CAG8487278.1"/>
    </source>
</evidence>
<sequence>MLIFIPYSADHSTSGIIHSTGKIQVSTQHYNDKDIKSFSKKENKITTLDEATELDEVTELDEDIEIDNTGTYEASKDEENKYYADENESVNHLVESQEINILKNNLENINLGEDNEEDSDLE</sequence>
<organism evidence="1 2">
    <name type="scientific">Dentiscutata heterogama</name>
    <dbReference type="NCBI Taxonomy" id="1316150"/>
    <lineage>
        <taxon>Eukaryota</taxon>
        <taxon>Fungi</taxon>
        <taxon>Fungi incertae sedis</taxon>
        <taxon>Mucoromycota</taxon>
        <taxon>Glomeromycotina</taxon>
        <taxon>Glomeromycetes</taxon>
        <taxon>Diversisporales</taxon>
        <taxon>Gigasporaceae</taxon>
        <taxon>Dentiscutata</taxon>
    </lineage>
</organism>
<comment type="caution">
    <text evidence="1">The sequence shown here is derived from an EMBL/GenBank/DDBJ whole genome shotgun (WGS) entry which is preliminary data.</text>
</comment>
<name>A0ACA9KS50_9GLOM</name>
<dbReference type="Proteomes" id="UP000789702">
    <property type="component" value="Unassembled WGS sequence"/>
</dbReference>
<proteinExistence type="predicted"/>